<keyword evidence="1" id="KW-0812">Transmembrane</keyword>
<dbReference type="InterPro" id="IPR039261">
    <property type="entry name" value="FNR_nucleotide-bd"/>
</dbReference>
<evidence type="ECO:0000256" key="1">
    <source>
        <dbReference type="SAM" id="Phobius"/>
    </source>
</evidence>
<protein>
    <recommendedName>
        <fullName evidence="4">Integral membrane protein TmpA</fullName>
    </recommendedName>
</protein>
<feature type="transmembrane region" description="Helical" evidence="1">
    <location>
        <begin position="131"/>
        <end position="149"/>
    </location>
</feature>
<feature type="transmembrane region" description="Helical" evidence="1">
    <location>
        <begin position="199"/>
        <end position="225"/>
    </location>
</feature>
<name>A0AAV9U2R4_9PEZI</name>
<feature type="transmembrane region" description="Helical" evidence="1">
    <location>
        <begin position="161"/>
        <end position="179"/>
    </location>
</feature>
<dbReference type="AlphaFoldDB" id="A0AAV9U2R4"/>
<comment type="caution">
    <text evidence="2">The sequence shown here is derived from an EMBL/GenBank/DDBJ whole genome shotgun (WGS) entry which is preliminary data.</text>
</comment>
<gene>
    <name evidence="2" type="ORF">TWF696_002583</name>
</gene>
<keyword evidence="1" id="KW-0472">Membrane</keyword>
<evidence type="ECO:0000313" key="2">
    <source>
        <dbReference type="EMBL" id="KAK6334081.1"/>
    </source>
</evidence>
<feature type="transmembrane region" description="Helical" evidence="1">
    <location>
        <begin position="275"/>
        <end position="292"/>
    </location>
</feature>
<feature type="transmembrane region" description="Helical" evidence="1">
    <location>
        <begin position="85"/>
        <end position="104"/>
    </location>
</feature>
<keyword evidence="1" id="KW-1133">Transmembrane helix</keyword>
<dbReference type="InterPro" id="IPR052979">
    <property type="entry name" value="Adenylate-forming_domain"/>
</dbReference>
<reference evidence="2 3" key="1">
    <citation type="submission" date="2019-10" db="EMBL/GenBank/DDBJ databases">
        <authorList>
            <person name="Palmer J.M."/>
        </authorList>
    </citation>
    <scope>NUCLEOTIDE SEQUENCE [LARGE SCALE GENOMIC DNA]</scope>
    <source>
        <strain evidence="2 3">TWF696</strain>
    </source>
</reference>
<dbReference type="PANTHER" id="PTHR33927">
    <property type="entry name" value="TRANSMEMBRANE PROTEIN"/>
    <property type="match status" value="1"/>
</dbReference>
<keyword evidence="3" id="KW-1185">Reference proteome</keyword>
<dbReference type="EMBL" id="JAVHNQ010000013">
    <property type="protein sequence ID" value="KAK6334081.1"/>
    <property type="molecule type" value="Genomic_DNA"/>
</dbReference>
<dbReference type="SUPFAM" id="SSF52343">
    <property type="entry name" value="Ferredoxin reductase-like, C-terminal NADP-linked domain"/>
    <property type="match status" value="1"/>
</dbReference>
<sequence>MQYSRYLKDDKGGFFYPDSYEMSTTADALEYEHRRYRANSIFSRTPILSFDVEKRGEVQPGPLPEATSYVWPKIRHTILSAYRRLFSLVFLGNLTGLLYIALSFNNGKRVSNLSTAVATNLLVAVLIRQDFVVNALFAIFAMTPLWVPLRIRRSIAKIYEYGGIHTGAAVSATMWYIFLTEEITRTYATAYRNGVRLKNMYSVLTFTWIPLILLISITVLAMPGLRRRYHDHFETSHRFGGWIGIAAIWIQSIVFADATRGANKLGTVLVQSPSFWFLLVITGCLIFPWLLLRKVVVRPQRLSDHATRLWFDTVKVGWCQGFAVSNNPLFEWHTFASLPAPDYSSCSLLVSNAGDWTKQQINQGPHKLWIRGIPRTGVLRIAPIFKSVIMVATGSGIGPQLSFLLGCGGSVKYRLLWSTRNPQKTYGEEIMALVSRVDPEAVIIDTQKTGRPDLAQIIYELYVKMEAEAVFIISNRKITRSTIFTLESRGIPAYGPVFDS</sequence>
<organism evidence="2 3">
    <name type="scientific">Orbilia brochopaga</name>
    <dbReference type="NCBI Taxonomy" id="3140254"/>
    <lineage>
        <taxon>Eukaryota</taxon>
        <taxon>Fungi</taxon>
        <taxon>Dikarya</taxon>
        <taxon>Ascomycota</taxon>
        <taxon>Pezizomycotina</taxon>
        <taxon>Orbiliomycetes</taxon>
        <taxon>Orbiliales</taxon>
        <taxon>Orbiliaceae</taxon>
        <taxon>Orbilia</taxon>
    </lineage>
</organism>
<proteinExistence type="predicted"/>
<evidence type="ECO:0008006" key="4">
    <source>
        <dbReference type="Google" id="ProtNLM"/>
    </source>
</evidence>
<evidence type="ECO:0000313" key="3">
    <source>
        <dbReference type="Proteomes" id="UP001375240"/>
    </source>
</evidence>
<feature type="transmembrane region" description="Helical" evidence="1">
    <location>
        <begin position="237"/>
        <end position="255"/>
    </location>
</feature>
<accession>A0AAV9U2R4</accession>
<dbReference type="Proteomes" id="UP001375240">
    <property type="component" value="Unassembled WGS sequence"/>
</dbReference>
<dbReference type="PANTHER" id="PTHR33927:SF5">
    <property type="entry name" value="ENZYME, PUTATIVE (AFU_ORTHOLOGUE AFUA_8G01222)-RELATED"/>
    <property type="match status" value="1"/>
</dbReference>